<evidence type="ECO:0000313" key="4">
    <source>
        <dbReference type="EMBL" id="KAK2724955.1"/>
    </source>
</evidence>
<proteinExistence type="predicted"/>
<feature type="compositionally biased region" description="Polar residues" evidence="2">
    <location>
        <begin position="732"/>
        <end position="745"/>
    </location>
</feature>
<feature type="compositionally biased region" description="Basic and acidic residues" evidence="2">
    <location>
        <begin position="34"/>
        <end position="44"/>
    </location>
</feature>
<dbReference type="InterPro" id="IPR039467">
    <property type="entry name" value="TFIIIB_B''_Myb"/>
</dbReference>
<evidence type="ECO:0000256" key="1">
    <source>
        <dbReference type="SAM" id="Coils"/>
    </source>
</evidence>
<feature type="region of interest" description="Disordered" evidence="2">
    <location>
        <begin position="568"/>
        <end position="637"/>
    </location>
</feature>
<feature type="region of interest" description="Disordered" evidence="2">
    <location>
        <begin position="1"/>
        <end position="44"/>
    </location>
</feature>
<organism evidence="4 5">
    <name type="scientific">Artemia franciscana</name>
    <name type="common">Brine shrimp</name>
    <name type="synonym">Artemia sanfranciscana</name>
    <dbReference type="NCBI Taxonomy" id="6661"/>
    <lineage>
        <taxon>Eukaryota</taxon>
        <taxon>Metazoa</taxon>
        <taxon>Ecdysozoa</taxon>
        <taxon>Arthropoda</taxon>
        <taxon>Crustacea</taxon>
        <taxon>Branchiopoda</taxon>
        <taxon>Anostraca</taxon>
        <taxon>Artemiidae</taxon>
        <taxon>Artemia</taxon>
    </lineage>
</organism>
<dbReference type="Pfam" id="PF15963">
    <property type="entry name" value="Myb_DNA-bind_7"/>
    <property type="match status" value="1"/>
</dbReference>
<name>A0AA88IAK5_ARTSF</name>
<feature type="compositionally biased region" description="Polar residues" evidence="2">
    <location>
        <begin position="769"/>
        <end position="778"/>
    </location>
</feature>
<reference evidence="4" key="1">
    <citation type="submission" date="2023-07" db="EMBL/GenBank/DDBJ databases">
        <title>Chromosome-level genome assembly of Artemia franciscana.</title>
        <authorList>
            <person name="Jo E."/>
        </authorList>
    </citation>
    <scope>NUCLEOTIDE SEQUENCE</scope>
    <source>
        <tissue evidence="4">Whole body</tissue>
    </source>
</reference>
<dbReference type="Proteomes" id="UP001187531">
    <property type="component" value="Unassembled WGS sequence"/>
</dbReference>
<dbReference type="GO" id="GO:0001156">
    <property type="term" value="F:TFIIIC-class transcription factor complex binding"/>
    <property type="evidence" value="ECO:0007669"/>
    <property type="project" value="TreeGrafter"/>
</dbReference>
<evidence type="ECO:0000256" key="2">
    <source>
        <dbReference type="SAM" id="MobiDB-lite"/>
    </source>
</evidence>
<dbReference type="EMBL" id="JAVRJZ010000003">
    <property type="protein sequence ID" value="KAK2724956.1"/>
    <property type="molecule type" value="Genomic_DNA"/>
</dbReference>
<feature type="domain" description="Transcription factor TFIIIB component B'' Myb" evidence="3">
    <location>
        <begin position="494"/>
        <end position="572"/>
    </location>
</feature>
<dbReference type="EMBL" id="JAVRJZ010000003">
    <property type="protein sequence ID" value="KAK2724955.1"/>
    <property type="molecule type" value="Genomic_DNA"/>
</dbReference>
<keyword evidence="1" id="KW-0175">Coiled coil</keyword>
<keyword evidence="5" id="KW-1185">Reference proteome</keyword>
<feature type="compositionally biased region" description="Polar residues" evidence="2">
    <location>
        <begin position="807"/>
        <end position="818"/>
    </location>
</feature>
<accession>A0AA88IAK5</accession>
<dbReference type="PANTHER" id="PTHR22929:SF0">
    <property type="entry name" value="TRANSCRIPTION FACTOR TFIIIB COMPONENT B'' HOMOLOG"/>
    <property type="match status" value="1"/>
</dbReference>
<evidence type="ECO:0000313" key="5">
    <source>
        <dbReference type="Proteomes" id="UP001187531"/>
    </source>
</evidence>
<gene>
    <name evidence="4" type="ORF">QYM36_001417</name>
</gene>
<sequence>MLKRLTIKPKLGPSVKKVGSISSNGTSGKSTTVKIEKEDVSKDNERKVLENSDALSTEIRATVITCPSALENVASNGQPKPQGGNMEVNVNSKVKQERFEYFERGSFNLSETGESTTNITRNKNADELATEATIDVKQIDTLNILSKANLINDEAMPVGDSSKTVLKTLEVKPISISQSNSKNVCKPSLAKYGPKKMLNQLSLKPKLPKYATEKLKEIRKKEEKHKKAESKQDVNEALAELAAQIRSEAEILPETGVRQLPRTVAEEKKSSDLPPAASTLQSVRKDEFAFHKLKESRVVNRGIDSHSTCSDSIDGSDIDARSVAEMQKPAQKKMIKLKRSKAAEFEYFYNIRDKFVEKLAKEGEEQIDPSELSISELCFYSKEFFSKLKPKIDKRNEKTMKEKELETNQTHEETAKTVTIECKNDATTEPSPPVEKGPIVTFDEEGNFQIDMQSLEIETEEAAAERRALESQTAVDSRSTSFSRFGKPKARKRRICFSRKETAKFYTALTLVGTNFDKMTQFFPHYTRNDLLYKFKSEDKKNPELITNLLKKVKFDIEVYSQLLDSSEEEDEDVDESKENRTRKKGQKVKDETEEKKGSQKQKSTKDKNKAPKKRKATEHVKKSVKKPRTRHPSVNTTVSSSTLFDYSVDVDMGLDEIIDEIVKNDNTCQDRIDISDLQDFNEDTLDQHSNYDENAESFSETHMDLSRSLSVKSISGLDVTKDCNVSSDQHSIPIADTQNDNTLPSALPETDLFNHPLQKHGNDEENAESFSGTPLNLSGRSSAEFSGGFDISKDYNISYTELSVPITNSSRPTNNVPVSPRPEEDRSAESMPPLLKLVVSNDLVVTEKEKELLGNIFEDNDVKFTISKFPEIPETNAYVDNSKLLTGDEVERNGFEVPISLNNVETLPKLADKLSSQESVIENTFSDSPNKSPYYVPLNEIIHQDLSLENNLNDTLDRSSRLKQISLTTDRPKPQPIKKTTGRSLLRSLSMKPTMKKKFNSNITSSSSNVKSGCDSSLSPFKIDNKDIALCRLNSNSEESGEDSQHCSFSEKQKVTCPSVVHKLSTKDPCLNKVNKSPERSSNAVNTEIRSCASLTVLQSTGVMQNTQQFREVLAIPPPLSDSCQRPSEFTRSATKTKKLASFRNLIANETPFAKNNSVFNSQQCDSLSLSESVLNSLKLGSLNKAQYSLNDLKKNQCSVNSQTSDHTTKRDRDSVPSGTSVKLECPAESSLNNLCNLDLTKVKSENHRSKSNSDVFVQSCIDSNAFNELCRQVEARQADQKTSLGSGASSTTRDESTTSQFQSEKILRLENIPPGSLVIVPDAHSDLGSIKVFRKC</sequence>
<feature type="region of interest" description="Disordered" evidence="2">
    <location>
        <begin position="732"/>
        <end position="778"/>
    </location>
</feature>
<dbReference type="GO" id="GO:0000126">
    <property type="term" value="C:transcription factor TFIIIB complex"/>
    <property type="evidence" value="ECO:0007669"/>
    <property type="project" value="TreeGrafter"/>
</dbReference>
<comment type="caution">
    <text evidence="4">The sequence shown here is derived from an EMBL/GenBank/DDBJ whole genome shotgun (WGS) entry which is preliminary data.</text>
</comment>
<dbReference type="GO" id="GO:0070898">
    <property type="term" value="P:RNA polymerase III preinitiation complex assembly"/>
    <property type="evidence" value="ECO:0007669"/>
    <property type="project" value="TreeGrafter"/>
</dbReference>
<feature type="compositionally biased region" description="Basic and acidic residues" evidence="2">
    <location>
        <begin position="588"/>
        <end position="610"/>
    </location>
</feature>
<feature type="region of interest" description="Disordered" evidence="2">
    <location>
        <begin position="807"/>
        <end position="831"/>
    </location>
</feature>
<feature type="region of interest" description="Disordered" evidence="2">
    <location>
        <begin position="964"/>
        <end position="984"/>
    </location>
</feature>
<feature type="compositionally biased region" description="Polar residues" evidence="2">
    <location>
        <begin position="20"/>
        <end position="33"/>
    </location>
</feature>
<feature type="compositionally biased region" description="Basic residues" evidence="2">
    <location>
        <begin position="611"/>
        <end position="632"/>
    </location>
</feature>
<feature type="region of interest" description="Disordered" evidence="2">
    <location>
        <begin position="1200"/>
        <end position="1224"/>
    </location>
</feature>
<protein>
    <recommendedName>
        <fullName evidence="3">Transcription factor TFIIIB component B'' Myb domain-containing protein</fullName>
    </recommendedName>
</protein>
<feature type="compositionally biased region" description="Polar residues" evidence="2">
    <location>
        <begin position="1282"/>
        <end position="1305"/>
    </location>
</feature>
<dbReference type="PANTHER" id="PTHR22929">
    <property type="entry name" value="RNA POLYMERASE III TRANSCRIPTION INITIATION FACTOR B"/>
    <property type="match status" value="1"/>
</dbReference>
<feature type="region of interest" description="Disordered" evidence="2">
    <location>
        <begin position="1282"/>
        <end position="1306"/>
    </location>
</feature>
<evidence type="ECO:0000259" key="3">
    <source>
        <dbReference type="Pfam" id="PF15963"/>
    </source>
</evidence>
<feature type="coiled-coil region" evidence="1">
    <location>
        <begin position="211"/>
        <end position="240"/>
    </location>
</feature>